<dbReference type="PANTHER" id="PTHR31769">
    <property type="entry name" value="OS07G0462200 PROTEIN-RELATED"/>
    <property type="match status" value="1"/>
</dbReference>
<keyword evidence="4 8" id="KW-1133">Transmembrane helix</keyword>
<evidence type="ECO:0000256" key="1">
    <source>
        <dbReference type="ARBA" id="ARBA00004127"/>
    </source>
</evidence>
<dbReference type="Pfam" id="PF06749">
    <property type="entry name" value="DUF1218"/>
    <property type="match status" value="1"/>
</dbReference>
<comment type="subcellular location">
    <subcellularLocation>
        <location evidence="1">Endomembrane system</location>
        <topology evidence="1">Multi-pass membrane protein</topology>
    </subcellularLocation>
</comment>
<feature type="compositionally biased region" description="Low complexity" evidence="7">
    <location>
        <begin position="274"/>
        <end position="283"/>
    </location>
</feature>
<keyword evidence="3" id="KW-0732">Signal</keyword>
<accession>A0ABC9GKB5</accession>
<feature type="transmembrane region" description="Helical" evidence="8">
    <location>
        <begin position="50"/>
        <end position="78"/>
    </location>
</feature>
<feature type="region of interest" description="Disordered" evidence="7">
    <location>
        <begin position="270"/>
        <end position="321"/>
    </location>
</feature>
<evidence type="ECO:0000313" key="10">
    <source>
        <dbReference type="Proteomes" id="UP001497457"/>
    </source>
</evidence>
<reference evidence="9" key="1">
    <citation type="submission" date="2024-10" db="EMBL/GenBank/DDBJ databases">
        <authorList>
            <person name="Ryan C."/>
        </authorList>
    </citation>
    <scope>NUCLEOTIDE SEQUENCE [LARGE SCALE GENOMIC DNA]</scope>
</reference>
<dbReference type="AlphaFoldDB" id="A0ABC9GKB5"/>
<organism evidence="9 10">
    <name type="scientific">Urochloa decumbens</name>
    <dbReference type="NCBI Taxonomy" id="240449"/>
    <lineage>
        <taxon>Eukaryota</taxon>
        <taxon>Viridiplantae</taxon>
        <taxon>Streptophyta</taxon>
        <taxon>Embryophyta</taxon>
        <taxon>Tracheophyta</taxon>
        <taxon>Spermatophyta</taxon>
        <taxon>Magnoliopsida</taxon>
        <taxon>Liliopsida</taxon>
        <taxon>Poales</taxon>
        <taxon>Poaceae</taxon>
        <taxon>PACMAD clade</taxon>
        <taxon>Panicoideae</taxon>
        <taxon>Panicodae</taxon>
        <taxon>Paniceae</taxon>
        <taxon>Melinidinae</taxon>
        <taxon>Urochloa</taxon>
    </lineage>
</organism>
<feature type="region of interest" description="Disordered" evidence="7">
    <location>
        <begin position="179"/>
        <end position="253"/>
    </location>
</feature>
<evidence type="ECO:0000256" key="3">
    <source>
        <dbReference type="ARBA" id="ARBA00022729"/>
    </source>
</evidence>
<keyword evidence="10" id="KW-1185">Reference proteome</keyword>
<evidence type="ECO:0000256" key="5">
    <source>
        <dbReference type="ARBA" id="ARBA00023136"/>
    </source>
</evidence>
<feature type="compositionally biased region" description="Low complexity" evidence="7">
    <location>
        <begin position="180"/>
        <end position="189"/>
    </location>
</feature>
<evidence type="ECO:0000256" key="2">
    <source>
        <dbReference type="ARBA" id="ARBA00022692"/>
    </source>
</evidence>
<sequence>MDKTTITVCAAVGSLGVLSAIFGFSAEGTKLTPYTILVYGDDCIYPQNPALGLGICAVIFLLVAQVTISAVGGCCGCCRSRSVPSETKRIVGIVCAVFSWIAAVIAWALLIEGAAWNANVVREEEAPFCPYLKDGIFAGAGILALAATALGLTSYVMMRAPPPETAAVLPVPAKGGPQFTAPTAAAAAADQSNNGSHAPDQQDSSPLAPPSNAAPPPEAVASAPPFPQVGLDVPVPLPPPTTPSAANGGQPGLSTVVRDEVTRQGIRLAVKVDSPPQSQAPPSNAGLQVAVASVTHEEPSELPGPLQVSQPQPPQPYVPNLYDMPVQFPQVGLDVPAPLPPLTATTSAGSGQQGLSTVVRNEVAKQGIRLAAKVVEHSLFSDDN</sequence>
<evidence type="ECO:0000313" key="9">
    <source>
        <dbReference type="EMBL" id="CAL5095138.1"/>
    </source>
</evidence>
<feature type="transmembrane region" description="Helical" evidence="8">
    <location>
        <begin position="136"/>
        <end position="157"/>
    </location>
</feature>
<proteinExistence type="inferred from homology"/>
<evidence type="ECO:0000256" key="4">
    <source>
        <dbReference type="ARBA" id="ARBA00022989"/>
    </source>
</evidence>
<evidence type="ECO:0000256" key="7">
    <source>
        <dbReference type="SAM" id="MobiDB-lite"/>
    </source>
</evidence>
<keyword evidence="5 8" id="KW-0472">Membrane</keyword>
<dbReference type="InterPro" id="IPR009606">
    <property type="entry name" value="DEAL/Modifying_wall_lignin1/2"/>
</dbReference>
<name>A0ABC9GKB5_9POAL</name>
<feature type="compositionally biased region" description="Pro residues" evidence="7">
    <location>
        <begin position="207"/>
        <end position="218"/>
    </location>
</feature>
<evidence type="ECO:0000256" key="8">
    <source>
        <dbReference type="SAM" id="Phobius"/>
    </source>
</evidence>
<dbReference type="EMBL" id="OZ075119">
    <property type="protein sequence ID" value="CAL5095138.1"/>
    <property type="molecule type" value="Genomic_DNA"/>
</dbReference>
<dbReference type="Proteomes" id="UP001497457">
    <property type="component" value="Chromosome 9rd"/>
</dbReference>
<comment type="similarity">
    <text evidence="6">Belongs to the DESIGUAL family.</text>
</comment>
<dbReference type="GO" id="GO:0012505">
    <property type="term" value="C:endomembrane system"/>
    <property type="evidence" value="ECO:0007669"/>
    <property type="project" value="UniProtKB-SubCell"/>
</dbReference>
<gene>
    <name evidence="9" type="ORF">URODEC1_LOCUS116235</name>
</gene>
<keyword evidence="2 8" id="KW-0812">Transmembrane</keyword>
<protein>
    <submittedName>
        <fullName evidence="9">Uncharacterized protein</fullName>
    </submittedName>
</protein>
<evidence type="ECO:0000256" key="6">
    <source>
        <dbReference type="ARBA" id="ARBA00029467"/>
    </source>
</evidence>
<dbReference type="InterPro" id="IPR052222">
    <property type="entry name" value="DESIGUAL"/>
</dbReference>
<feature type="compositionally biased region" description="Polar residues" evidence="7">
    <location>
        <begin position="190"/>
        <end position="203"/>
    </location>
</feature>
<feature type="transmembrane region" description="Helical" evidence="8">
    <location>
        <begin position="90"/>
        <end position="116"/>
    </location>
</feature>